<proteinExistence type="predicted"/>
<reference evidence="1 2" key="1">
    <citation type="submission" date="2019-12" db="EMBL/GenBank/DDBJ databases">
        <authorList>
            <person name="Alioto T."/>
            <person name="Alioto T."/>
            <person name="Gomez Garrido J."/>
        </authorList>
    </citation>
    <scope>NUCLEOTIDE SEQUENCE [LARGE SCALE GENOMIC DNA]</scope>
</reference>
<protein>
    <submittedName>
        <fullName evidence="1">Uncharacterized protein</fullName>
    </submittedName>
</protein>
<sequence>MPRVEASLLYGVEAAMRLQREEAIPWKEVSQIYENRNVVLPQYSLKASRATRDASGCLLDFEGRNDAVAEASLLYLAKIMIGLRRKRRCRSQAIILSGSHDRTSIGRGDVVAKASLLYLAEIMIGLRRKRRCRSQAVILSGSHDRTSIGRGDAVA</sequence>
<dbReference type="Proteomes" id="UP000594638">
    <property type="component" value="Unassembled WGS sequence"/>
</dbReference>
<evidence type="ECO:0000313" key="1">
    <source>
        <dbReference type="EMBL" id="CAA2969771.1"/>
    </source>
</evidence>
<keyword evidence="2" id="KW-1185">Reference proteome</keyword>
<gene>
    <name evidence="1" type="ORF">OLEA9_A070171</name>
</gene>
<comment type="caution">
    <text evidence="1">The sequence shown here is derived from an EMBL/GenBank/DDBJ whole genome shotgun (WGS) entry which is preliminary data.</text>
</comment>
<dbReference type="EMBL" id="CACTIH010001952">
    <property type="protein sequence ID" value="CAA2969771.1"/>
    <property type="molecule type" value="Genomic_DNA"/>
</dbReference>
<name>A0A8S0QU63_OLEEU</name>
<dbReference type="Gramene" id="OE9A070171T1">
    <property type="protein sequence ID" value="OE9A070171C1"/>
    <property type="gene ID" value="OE9A070171"/>
</dbReference>
<dbReference type="AlphaFoldDB" id="A0A8S0QU63"/>
<organism evidence="1 2">
    <name type="scientific">Olea europaea subsp. europaea</name>
    <dbReference type="NCBI Taxonomy" id="158383"/>
    <lineage>
        <taxon>Eukaryota</taxon>
        <taxon>Viridiplantae</taxon>
        <taxon>Streptophyta</taxon>
        <taxon>Embryophyta</taxon>
        <taxon>Tracheophyta</taxon>
        <taxon>Spermatophyta</taxon>
        <taxon>Magnoliopsida</taxon>
        <taxon>eudicotyledons</taxon>
        <taxon>Gunneridae</taxon>
        <taxon>Pentapetalae</taxon>
        <taxon>asterids</taxon>
        <taxon>lamiids</taxon>
        <taxon>Lamiales</taxon>
        <taxon>Oleaceae</taxon>
        <taxon>Oleeae</taxon>
        <taxon>Olea</taxon>
    </lineage>
</organism>
<evidence type="ECO:0000313" key="2">
    <source>
        <dbReference type="Proteomes" id="UP000594638"/>
    </source>
</evidence>
<accession>A0A8S0QU63</accession>